<proteinExistence type="predicted"/>
<dbReference type="EMBL" id="AYOZ01000003">
    <property type="protein sequence ID" value="ETI61863.1"/>
    <property type="molecule type" value="Genomic_DNA"/>
</dbReference>
<dbReference type="AlphaFoldDB" id="W1S433"/>
<dbReference type="SUPFAM" id="SSF54611">
    <property type="entry name" value="SecB-like"/>
    <property type="match status" value="1"/>
</dbReference>
<accession>W1S433</accession>
<sequence length="152" mass="17710">MAAKVSKKLQQAIETLKIQDVYLKSTQAQCEDDFDPKSTDLDELLVQQMHTVRKSEVLQVNDAELLVRIYVRLGTRWLSPSESEESNIKAFIEADFIAEYQMAELLEQDIVDEFALKNASFHVWPYWREFLSAQCERLRLPRVVLPTVQFSK</sequence>
<evidence type="ECO:0000313" key="1">
    <source>
        <dbReference type="EMBL" id="ETI61863.1"/>
    </source>
</evidence>
<gene>
    <name evidence="1" type="ORF">D104_02965</name>
</gene>
<dbReference type="PATRIC" id="fig|1208321.3.peg.595"/>
<dbReference type="InterPro" id="IPR035958">
    <property type="entry name" value="SecB-like_sf"/>
</dbReference>
<protein>
    <submittedName>
        <fullName evidence="1">Preprotein translocase subunit SecB</fullName>
    </submittedName>
</protein>
<dbReference type="eggNOG" id="ENOG502ZZ37">
    <property type="taxonomic scope" value="Bacteria"/>
</dbReference>
<dbReference type="Proteomes" id="UP000018857">
    <property type="component" value="Unassembled WGS sequence"/>
</dbReference>
<organism evidence="1 2">
    <name type="scientific">Marinomonas profundimaris</name>
    <dbReference type="NCBI Taxonomy" id="1208321"/>
    <lineage>
        <taxon>Bacteria</taxon>
        <taxon>Pseudomonadati</taxon>
        <taxon>Pseudomonadota</taxon>
        <taxon>Gammaproteobacteria</taxon>
        <taxon>Oceanospirillales</taxon>
        <taxon>Oceanospirillaceae</taxon>
        <taxon>Marinomonas</taxon>
    </lineage>
</organism>
<dbReference type="RefSeq" id="WP_024022805.1">
    <property type="nucleotide sequence ID" value="NZ_AYOZ01000003.1"/>
</dbReference>
<reference evidence="1 2" key="1">
    <citation type="journal article" date="2014" name="Genome Announc.">
        <title>Draft Genome Sequence of Marinomonas sp. Strain D104, a Polycyclic Aromatic Hydrocarbon-Degrading Bacterium from the Deep-Sea Sediment of the Arctic Ocean.</title>
        <authorList>
            <person name="Dong C."/>
            <person name="Bai X."/>
            <person name="Lai Q."/>
            <person name="Xie Y."/>
            <person name="Chen X."/>
            <person name="Shao Z."/>
        </authorList>
    </citation>
    <scope>NUCLEOTIDE SEQUENCE [LARGE SCALE GENOMIC DNA]</scope>
    <source>
        <strain evidence="1 2">D104</strain>
    </source>
</reference>
<dbReference type="OrthoDB" id="6058761at2"/>
<evidence type="ECO:0000313" key="2">
    <source>
        <dbReference type="Proteomes" id="UP000018857"/>
    </source>
</evidence>
<comment type="caution">
    <text evidence="1">The sequence shown here is derived from an EMBL/GenBank/DDBJ whole genome shotgun (WGS) entry which is preliminary data.</text>
</comment>
<keyword evidence="2" id="KW-1185">Reference proteome</keyword>
<dbReference type="STRING" id="1208321.D104_02965"/>
<name>W1S433_9GAMM</name>
<dbReference type="Gene3D" id="3.10.420.10">
    <property type="entry name" value="SecB-like"/>
    <property type="match status" value="1"/>
</dbReference>